<sequence length="281" mass="31548">MVIKKILIPIDFSACSLNAAKEGVALARTMNAQVVLLHAYRIPVTGVEMESGVAVDPELHKEIKEDVDREFENLEEKIPELKKVNFQLKSTYDFVNDAIEDAIESENIELVIMGTNGAKGIDEVLIGSNAYNVIKTVKIPVIIIPEEASLKSLKTIVFTSDFQQVPKRETIAFLIDLAKFVGAKIHILHIDTDGVTGLDEEERFEAKQLALHFKSIPHEFKYLEAEKVEEGILSFTEKTDADLLAVMPRKHDIITKLFKRSITKQLAFHSEIPLLVIQADR</sequence>
<dbReference type="Pfam" id="PF00582">
    <property type="entry name" value="Usp"/>
    <property type="match status" value="2"/>
</dbReference>
<evidence type="ECO:0000313" key="3">
    <source>
        <dbReference type="EMBL" id="MCX2742589.1"/>
    </source>
</evidence>
<proteinExistence type="inferred from homology"/>
<dbReference type="Proteomes" id="UP001209885">
    <property type="component" value="Unassembled WGS sequence"/>
</dbReference>
<reference evidence="3 4" key="1">
    <citation type="submission" date="2022-11" db="EMBL/GenBank/DDBJ databases">
        <title>The characterization of three novel Bacteroidetes species and genomic analysis of their roles in tidal elemental geochemical cycles.</title>
        <authorList>
            <person name="Ma K."/>
        </authorList>
    </citation>
    <scope>NUCLEOTIDE SEQUENCE [LARGE SCALE GENOMIC DNA]</scope>
    <source>
        <strain evidence="3 4">M17</strain>
    </source>
</reference>
<dbReference type="InterPro" id="IPR014729">
    <property type="entry name" value="Rossmann-like_a/b/a_fold"/>
</dbReference>
<dbReference type="PANTHER" id="PTHR46268">
    <property type="entry name" value="STRESS RESPONSE PROTEIN NHAX"/>
    <property type="match status" value="1"/>
</dbReference>
<comment type="caution">
    <text evidence="3">The sequence shown here is derived from an EMBL/GenBank/DDBJ whole genome shotgun (WGS) entry which is preliminary data.</text>
</comment>
<dbReference type="RefSeq" id="WP_266054864.1">
    <property type="nucleotide sequence ID" value="NZ_JAPFQN010000002.1"/>
</dbReference>
<dbReference type="PANTHER" id="PTHR46268:SF6">
    <property type="entry name" value="UNIVERSAL STRESS PROTEIN UP12"/>
    <property type="match status" value="1"/>
</dbReference>
<organism evidence="3 4">
    <name type="scientific">Mangrovivirga halotolerans</name>
    <dbReference type="NCBI Taxonomy" id="2993936"/>
    <lineage>
        <taxon>Bacteria</taxon>
        <taxon>Pseudomonadati</taxon>
        <taxon>Bacteroidota</taxon>
        <taxon>Cytophagia</taxon>
        <taxon>Cytophagales</taxon>
        <taxon>Mangrovivirgaceae</taxon>
        <taxon>Mangrovivirga</taxon>
    </lineage>
</organism>
<feature type="domain" description="UspA" evidence="2">
    <location>
        <begin position="4"/>
        <end position="145"/>
    </location>
</feature>
<evidence type="ECO:0000256" key="1">
    <source>
        <dbReference type="ARBA" id="ARBA00008791"/>
    </source>
</evidence>
<dbReference type="InterPro" id="IPR006016">
    <property type="entry name" value="UspA"/>
</dbReference>
<dbReference type="Gene3D" id="3.40.50.620">
    <property type="entry name" value="HUPs"/>
    <property type="match status" value="2"/>
</dbReference>
<evidence type="ECO:0000313" key="4">
    <source>
        <dbReference type="Proteomes" id="UP001209885"/>
    </source>
</evidence>
<gene>
    <name evidence="3" type="ORF">OO013_01860</name>
</gene>
<evidence type="ECO:0000259" key="2">
    <source>
        <dbReference type="Pfam" id="PF00582"/>
    </source>
</evidence>
<dbReference type="PRINTS" id="PR01438">
    <property type="entry name" value="UNVRSLSTRESS"/>
</dbReference>
<feature type="domain" description="UspA" evidence="2">
    <location>
        <begin position="154"/>
        <end position="277"/>
    </location>
</feature>
<dbReference type="InterPro" id="IPR006015">
    <property type="entry name" value="Universal_stress_UspA"/>
</dbReference>
<comment type="similarity">
    <text evidence="1">Belongs to the universal stress protein A family.</text>
</comment>
<dbReference type="SUPFAM" id="SSF52402">
    <property type="entry name" value="Adenine nucleotide alpha hydrolases-like"/>
    <property type="match status" value="2"/>
</dbReference>
<dbReference type="CDD" id="cd00293">
    <property type="entry name" value="USP-like"/>
    <property type="match status" value="2"/>
</dbReference>
<protein>
    <submittedName>
        <fullName evidence="3">Universal stress protein</fullName>
    </submittedName>
</protein>
<accession>A0ABT3RL94</accession>
<dbReference type="EMBL" id="JAPFQN010000002">
    <property type="protein sequence ID" value="MCX2742589.1"/>
    <property type="molecule type" value="Genomic_DNA"/>
</dbReference>
<name>A0ABT3RL94_9BACT</name>
<keyword evidence="4" id="KW-1185">Reference proteome</keyword>